<keyword evidence="4" id="KW-0282">Flagellum</keyword>
<keyword evidence="4" id="KW-0966">Cell projection</keyword>
<feature type="coiled-coil region" evidence="1">
    <location>
        <begin position="535"/>
        <end position="581"/>
    </location>
</feature>
<feature type="coiled-coil region" evidence="1">
    <location>
        <begin position="404"/>
        <end position="494"/>
    </location>
</feature>
<dbReference type="PANTHER" id="PTHR34649">
    <property type="entry name" value="CILIA- AND FLAGELLA-ASSOCIATED PROTEIN 99"/>
    <property type="match status" value="1"/>
</dbReference>
<keyword evidence="4" id="KW-0969">Cilium</keyword>
<evidence type="ECO:0000313" key="3">
    <source>
        <dbReference type="Proteomes" id="UP000695023"/>
    </source>
</evidence>
<feature type="compositionally biased region" description="Basic and acidic residues" evidence="2">
    <location>
        <begin position="624"/>
        <end position="644"/>
    </location>
</feature>
<evidence type="ECO:0000256" key="1">
    <source>
        <dbReference type="SAM" id="Coils"/>
    </source>
</evidence>
<dbReference type="Proteomes" id="UP000695023">
    <property type="component" value="Unplaced"/>
</dbReference>
<proteinExistence type="predicted"/>
<dbReference type="RefSeq" id="XP_005724163.1">
    <property type="nucleotide sequence ID" value="XM_005724106.2"/>
</dbReference>
<keyword evidence="3" id="KW-1185">Reference proteome</keyword>
<accession>A0A9Y3QT52</accession>
<dbReference type="PANTHER" id="PTHR34649:SF1">
    <property type="entry name" value="CILIA- AND FLAGELLA-ASSOCIATED PROTEIN 99"/>
    <property type="match status" value="1"/>
</dbReference>
<evidence type="ECO:0000313" key="4">
    <source>
        <dbReference type="RefSeq" id="XP_005724163.1"/>
    </source>
</evidence>
<dbReference type="GeneID" id="102202927"/>
<dbReference type="InterPro" id="IPR039341">
    <property type="entry name" value="CFAP99"/>
</dbReference>
<name>A0A9Y3QT52_9CICH</name>
<evidence type="ECO:0000256" key="2">
    <source>
        <dbReference type="SAM" id="MobiDB-lite"/>
    </source>
</evidence>
<organism evidence="3 4">
    <name type="scientific">Pundamilia nyererei</name>
    <dbReference type="NCBI Taxonomy" id="303518"/>
    <lineage>
        <taxon>Eukaryota</taxon>
        <taxon>Metazoa</taxon>
        <taxon>Chordata</taxon>
        <taxon>Craniata</taxon>
        <taxon>Vertebrata</taxon>
        <taxon>Euteleostomi</taxon>
        <taxon>Actinopterygii</taxon>
        <taxon>Neopterygii</taxon>
        <taxon>Teleostei</taxon>
        <taxon>Neoteleostei</taxon>
        <taxon>Acanthomorphata</taxon>
        <taxon>Ovalentaria</taxon>
        <taxon>Cichlomorphae</taxon>
        <taxon>Cichliformes</taxon>
        <taxon>Cichlidae</taxon>
        <taxon>African cichlids</taxon>
        <taxon>Pseudocrenilabrinae</taxon>
        <taxon>Haplochromini</taxon>
        <taxon>Pundamilia</taxon>
    </lineage>
</organism>
<keyword evidence="1" id="KW-0175">Coiled coil</keyword>
<reference evidence="4" key="1">
    <citation type="submission" date="2025-08" db="UniProtKB">
        <authorList>
            <consortium name="RefSeq"/>
        </authorList>
    </citation>
    <scope>IDENTIFICATION</scope>
</reference>
<feature type="region of interest" description="Disordered" evidence="2">
    <location>
        <begin position="624"/>
        <end position="657"/>
    </location>
</feature>
<gene>
    <name evidence="4" type="primary">cfap99</name>
</gene>
<dbReference type="AlphaFoldDB" id="A0A9Y3QT52"/>
<dbReference type="CTD" id="402160"/>
<feature type="region of interest" description="Disordered" evidence="2">
    <location>
        <begin position="228"/>
        <end position="264"/>
    </location>
</feature>
<protein>
    <submittedName>
        <fullName evidence="4">Cilia- and flagella-associated protein 99</fullName>
    </submittedName>
</protein>
<sequence>MSFISSPVGLSIPGRTVCSLISQCVSFAYINSLFLGFSSGFKMASNYASLVKEAVQLLDKFRASRQCLDDFTEDAMKDLQDMDMLQRKFILDVVSGCVEQKKLLDVVINTFFGQHVKSVSRGERSQFVVICYLATFLLDDLGLQCFSSIVKSLDIKKMHMFLGFFFSNLTTWIQDEWNNIYDAAFVEKQWIGPLLRWRPEIDILMDQLAVKISQGNLLKKAATKTTEPQEFALTEPKPRPLPMPELIPQQKKCKPVPSSTYKAPKEKQIIEENKQKNHQKAQELLYEANIKQFRCGNPQKSEHTKVYLDSRLKPNSFHSRGAPSSNKAVSYPIKLNNAAILRKEALYKRWVEEEVQRIERLVQGERDPSSFLQWQKEMREKDLQEQLPKIERRHLEACISEQEAALARKRIMERNQKAAQLKKEETAQLMQRYAEKRLQEEKEIKDLVQQVADGHKNSKAAKEKLQKLKQSIVKEVSEQNQELLRQALEEAEAEMSRKFEVIREIHCIESLPRMKFKKFDDTDTVGHELLGEMSLYETKERLAHLKNKQQAEQEEKRKLILEEKQKQKQQLMEKLDAINFHSSVLAQATAIRKEERKAEKELIQQVVAQDETVLALKKMLEEKKQERQKLKQTESKVKAPEETGGHTGTHSQASVTSWEELEQSLSRLVENFS</sequence>
<feature type="compositionally biased region" description="Polar residues" evidence="2">
    <location>
        <begin position="648"/>
        <end position="657"/>
    </location>
</feature>